<evidence type="ECO:0000259" key="11">
    <source>
        <dbReference type="Pfam" id="PF03725"/>
    </source>
</evidence>
<comment type="subcellular location">
    <subcellularLocation>
        <location evidence="1">Cytoplasm</location>
    </subcellularLocation>
    <subcellularLocation>
        <location evidence="2">Nucleus</location>
        <location evidence="2">Nucleolus</location>
    </subcellularLocation>
</comment>
<proteinExistence type="inferred from homology"/>
<dbReference type="InterPro" id="IPR015847">
    <property type="entry name" value="ExoRNase_PH_dom2"/>
</dbReference>
<evidence type="ECO:0000313" key="12">
    <source>
        <dbReference type="EMBL" id="KAE8929527.1"/>
    </source>
</evidence>
<keyword evidence="4" id="KW-0963">Cytoplasm</keyword>
<dbReference type="EMBL" id="QXGF01001505">
    <property type="protein sequence ID" value="KAE8929527.1"/>
    <property type="molecule type" value="Genomic_DNA"/>
</dbReference>
<sequence length="283" mass="30104">MAAANDAEVVLSFSADMYKKLFPAEYMRKCLANKVRPDSRTIEAARAVQLQTDVVHTAASSSLVKLGKTSVLTAIKLAVGTPAVATPDQGEIAVQVHLSPLCSSRFTVGRPSEESQSISSQLSRIIVGSRVVEMENLSIVKSQSAWKLMLDVYCVDHDGNVLDAALTSIMAALKTLKLPATSVNEADNVVSIVSDGDATPLRVEHYAYATSFAVVEDTVLIDPTSDEEDLASAVFSLSYSTNGQLCGVHKAGGTIVAPRVMQQCMQVAKRNTEALAKLVDAST</sequence>
<dbReference type="EMBL" id="QXGB01001494">
    <property type="protein sequence ID" value="KAE9189857.1"/>
    <property type="molecule type" value="Genomic_DNA"/>
</dbReference>
<dbReference type="GO" id="GO:0000177">
    <property type="term" value="C:cytoplasmic exosome (RNase complex)"/>
    <property type="evidence" value="ECO:0007669"/>
    <property type="project" value="TreeGrafter"/>
</dbReference>
<evidence type="ECO:0000313" key="13">
    <source>
        <dbReference type="EMBL" id="KAE8990864.1"/>
    </source>
</evidence>
<evidence type="ECO:0000313" key="19">
    <source>
        <dbReference type="EMBL" id="KAE9212532.1"/>
    </source>
</evidence>
<dbReference type="Pfam" id="PF03725">
    <property type="entry name" value="RNase_PH_C"/>
    <property type="match status" value="1"/>
</dbReference>
<evidence type="ECO:0000259" key="10">
    <source>
        <dbReference type="Pfam" id="PF01138"/>
    </source>
</evidence>
<dbReference type="FunFam" id="3.30.230.70:FF:000017">
    <property type="entry name" value="Exosome complex component Rrp42"/>
    <property type="match status" value="1"/>
</dbReference>
<dbReference type="GO" id="GO:0034473">
    <property type="term" value="P:U1 snRNA 3'-end processing"/>
    <property type="evidence" value="ECO:0007669"/>
    <property type="project" value="TreeGrafter"/>
</dbReference>
<evidence type="ECO:0000313" key="18">
    <source>
        <dbReference type="EMBL" id="KAE9202158.1"/>
    </source>
</evidence>
<dbReference type="InterPro" id="IPR027408">
    <property type="entry name" value="PNPase/RNase_PH_dom_sf"/>
</dbReference>
<dbReference type="EMBL" id="QXGE01001438">
    <property type="protein sequence ID" value="KAE9292640.1"/>
    <property type="molecule type" value="Genomic_DNA"/>
</dbReference>
<keyword evidence="8" id="KW-0539">Nucleus</keyword>
<dbReference type="OrthoDB" id="45882at2759"/>
<dbReference type="GO" id="GO:0016075">
    <property type="term" value="P:rRNA catabolic process"/>
    <property type="evidence" value="ECO:0007669"/>
    <property type="project" value="TreeGrafter"/>
</dbReference>
<dbReference type="InterPro" id="IPR020568">
    <property type="entry name" value="Ribosomal_Su5_D2-typ_SF"/>
</dbReference>
<dbReference type="PANTHER" id="PTHR11097">
    <property type="entry name" value="EXOSOME COMPLEX EXONUCLEASE RIBOSOMAL RNA PROCESSING PROTEIN"/>
    <property type="match status" value="1"/>
</dbReference>
<evidence type="ECO:0000313" key="16">
    <source>
        <dbReference type="EMBL" id="KAE9119069.1"/>
    </source>
</evidence>
<dbReference type="Proteomes" id="UP000441208">
    <property type="component" value="Unassembled WGS sequence"/>
</dbReference>
<dbReference type="Proteomes" id="UP000440367">
    <property type="component" value="Unassembled WGS sequence"/>
</dbReference>
<dbReference type="EMBL" id="QXGC01001475">
    <property type="protein sequence ID" value="KAE9202158.1"/>
    <property type="molecule type" value="Genomic_DNA"/>
</dbReference>
<evidence type="ECO:0000313" key="27">
    <source>
        <dbReference type="Proteomes" id="UP000441208"/>
    </source>
</evidence>
<dbReference type="GO" id="GO:0000176">
    <property type="term" value="C:nuclear exosome (RNase complex)"/>
    <property type="evidence" value="ECO:0007669"/>
    <property type="project" value="TreeGrafter"/>
</dbReference>
<evidence type="ECO:0000313" key="23">
    <source>
        <dbReference type="Proteomes" id="UP000433483"/>
    </source>
</evidence>
<comment type="caution">
    <text evidence="17">The sequence shown here is derived from an EMBL/GenBank/DDBJ whole genome shotgun (WGS) entry which is preliminary data.</text>
</comment>
<evidence type="ECO:0000313" key="14">
    <source>
        <dbReference type="EMBL" id="KAE9088979.1"/>
    </source>
</evidence>
<dbReference type="GO" id="GO:0034476">
    <property type="term" value="P:U5 snRNA 3'-end processing"/>
    <property type="evidence" value="ECO:0007669"/>
    <property type="project" value="TreeGrafter"/>
</dbReference>
<keyword evidence="7" id="KW-0694">RNA-binding</keyword>
<dbReference type="Proteomes" id="UP000488956">
    <property type="component" value="Unassembled WGS sequence"/>
</dbReference>
<dbReference type="Proteomes" id="UP000437068">
    <property type="component" value="Unassembled WGS sequence"/>
</dbReference>
<feature type="domain" description="Exoribonuclease phosphorolytic" evidence="10">
    <location>
        <begin position="45"/>
        <end position="179"/>
    </location>
</feature>
<evidence type="ECO:0000256" key="9">
    <source>
        <dbReference type="ARBA" id="ARBA00030617"/>
    </source>
</evidence>
<evidence type="ECO:0000313" key="21">
    <source>
        <dbReference type="EMBL" id="KAE9316483.1"/>
    </source>
</evidence>
<dbReference type="Proteomes" id="UP000476176">
    <property type="component" value="Unassembled WGS sequence"/>
</dbReference>
<dbReference type="Pfam" id="PF01138">
    <property type="entry name" value="RNase_PH"/>
    <property type="match status" value="1"/>
</dbReference>
<evidence type="ECO:0000256" key="6">
    <source>
        <dbReference type="ARBA" id="ARBA00022835"/>
    </source>
</evidence>
<dbReference type="InterPro" id="IPR036345">
    <property type="entry name" value="ExoRNase_PH_dom2_sf"/>
</dbReference>
<dbReference type="GO" id="GO:0035925">
    <property type="term" value="F:mRNA 3'-UTR AU-rich region binding"/>
    <property type="evidence" value="ECO:0007669"/>
    <property type="project" value="TreeGrafter"/>
</dbReference>
<keyword evidence="5" id="KW-0698">rRNA processing</keyword>
<dbReference type="InterPro" id="IPR050590">
    <property type="entry name" value="Exosome_comp_Rrp42_subfam"/>
</dbReference>
<evidence type="ECO:0000256" key="5">
    <source>
        <dbReference type="ARBA" id="ARBA00022552"/>
    </source>
</evidence>
<dbReference type="GO" id="GO:0071035">
    <property type="term" value="P:nuclear polyadenylation-dependent rRNA catabolic process"/>
    <property type="evidence" value="ECO:0007669"/>
    <property type="project" value="TreeGrafter"/>
</dbReference>
<dbReference type="PANTHER" id="PTHR11097:SF9">
    <property type="entry name" value="EXOSOME COMPLEX COMPONENT RRP43"/>
    <property type="match status" value="1"/>
</dbReference>
<evidence type="ECO:0000313" key="25">
    <source>
        <dbReference type="Proteomes" id="UP000440367"/>
    </source>
</evidence>
<dbReference type="EMBL" id="QXFX01001485">
    <property type="protein sequence ID" value="KAE9089494.1"/>
    <property type="molecule type" value="Genomic_DNA"/>
</dbReference>
<dbReference type="EMBL" id="QXFZ01001527">
    <property type="protein sequence ID" value="KAE9088979.1"/>
    <property type="molecule type" value="Genomic_DNA"/>
</dbReference>
<dbReference type="SUPFAM" id="SSF54211">
    <property type="entry name" value="Ribosomal protein S5 domain 2-like"/>
    <property type="match status" value="1"/>
</dbReference>
<comment type="similarity">
    <text evidence="3">Belongs to the RNase PH family.</text>
</comment>
<reference evidence="22 23" key="1">
    <citation type="submission" date="2018-08" db="EMBL/GenBank/DDBJ databases">
        <title>Genomic investigation of the strawberry pathogen Phytophthora fragariae indicates pathogenicity is determined by transcriptional variation in three key races.</title>
        <authorList>
            <person name="Adams T.M."/>
            <person name="Armitage A.D."/>
            <person name="Sobczyk M.K."/>
            <person name="Bates H.J."/>
            <person name="Dunwell J.M."/>
            <person name="Nellist C.F."/>
            <person name="Harrison R.J."/>
        </authorList>
    </citation>
    <scope>NUCLEOTIDE SEQUENCE [LARGE SCALE GENOMIC DNA]</scope>
    <source>
        <strain evidence="20 24">A4</strain>
        <strain evidence="19 25">BC-1</strain>
        <strain evidence="18 29">BC-23</strain>
        <strain evidence="17 23">NOV-27</strain>
        <strain evidence="16 26">NOV-5</strain>
        <strain evidence="14 27">NOV-71</strain>
        <strain evidence="21 30">NOV-77</strain>
        <strain evidence="12 22">NOV-9</strain>
        <strain evidence="15 31">ONT-3</strain>
        <strain evidence="13 28">SCRP245</strain>
    </source>
</reference>
<evidence type="ECO:0000256" key="1">
    <source>
        <dbReference type="ARBA" id="ARBA00004496"/>
    </source>
</evidence>
<dbReference type="CDD" id="cd11369">
    <property type="entry name" value="RNase_PH_RRP43"/>
    <property type="match status" value="1"/>
</dbReference>
<organism evidence="17 23">
    <name type="scientific">Phytophthora fragariae</name>
    <dbReference type="NCBI Taxonomy" id="53985"/>
    <lineage>
        <taxon>Eukaryota</taxon>
        <taxon>Sar</taxon>
        <taxon>Stramenopiles</taxon>
        <taxon>Oomycota</taxon>
        <taxon>Peronosporomycetes</taxon>
        <taxon>Peronosporales</taxon>
        <taxon>Peronosporaceae</taxon>
        <taxon>Phytophthora</taxon>
    </lineage>
</organism>
<dbReference type="GO" id="GO:0005730">
    <property type="term" value="C:nucleolus"/>
    <property type="evidence" value="ECO:0007669"/>
    <property type="project" value="UniProtKB-SubCell"/>
</dbReference>
<evidence type="ECO:0000313" key="26">
    <source>
        <dbReference type="Proteomes" id="UP000440732"/>
    </source>
</evidence>
<dbReference type="EMBL" id="QXFY01001491">
    <property type="protein sequence ID" value="KAE9316483.1"/>
    <property type="molecule type" value="Genomic_DNA"/>
</dbReference>
<evidence type="ECO:0000313" key="31">
    <source>
        <dbReference type="Proteomes" id="UP000488956"/>
    </source>
</evidence>
<dbReference type="GO" id="GO:0071028">
    <property type="term" value="P:nuclear mRNA surveillance"/>
    <property type="evidence" value="ECO:0007669"/>
    <property type="project" value="TreeGrafter"/>
</dbReference>
<keyword evidence="6" id="KW-0271">Exosome</keyword>
<feature type="domain" description="Exoribonuclease phosphorolytic" evidence="11">
    <location>
        <begin position="206"/>
        <end position="270"/>
    </location>
</feature>
<dbReference type="InterPro" id="IPR001247">
    <property type="entry name" value="ExoRNase_PH_dom1"/>
</dbReference>
<evidence type="ECO:0000313" key="15">
    <source>
        <dbReference type="EMBL" id="KAE9089494.1"/>
    </source>
</evidence>
<evidence type="ECO:0000313" key="24">
    <source>
        <dbReference type="Proteomes" id="UP000437068"/>
    </source>
</evidence>
<evidence type="ECO:0000256" key="2">
    <source>
        <dbReference type="ARBA" id="ARBA00004604"/>
    </source>
</evidence>
<evidence type="ECO:0000313" key="17">
    <source>
        <dbReference type="EMBL" id="KAE9189857.1"/>
    </source>
</evidence>
<dbReference type="SUPFAM" id="SSF55666">
    <property type="entry name" value="Ribonuclease PH domain 2-like"/>
    <property type="match status" value="1"/>
</dbReference>
<keyword evidence="23" id="KW-1185">Reference proteome</keyword>
<dbReference type="Proteomes" id="UP000429523">
    <property type="component" value="Unassembled WGS sequence"/>
</dbReference>
<dbReference type="EMBL" id="QXFW01001433">
    <property type="protein sequence ID" value="KAE8990864.1"/>
    <property type="molecule type" value="Genomic_DNA"/>
</dbReference>
<evidence type="ECO:0000313" key="20">
    <source>
        <dbReference type="EMBL" id="KAE9292640.1"/>
    </source>
</evidence>
<dbReference type="EMBL" id="QXGD01001182">
    <property type="protein sequence ID" value="KAE9212532.1"/>
    <property type="molecule type" value="Genomic_DNA"/>
</dbReference>
<evidence type="ECO:0000313" key="30">
    <source>
        <dbReference type="Proteomes" id="UP000486351"/>
    </source>
</evidence>
<dbReference type="AlphaFoldDB" id="A0A6A3X0M9"/>
<protein>
    <recommendedName>
        <fullName evidence="9">Ribosomal RNA-processing protein 43</fullName>
    </recommendedName>
</protein>
<gene>
    <name evidence="20" type="ORF">PF001_g18630</name>
    <name evidence="19" type="ORF">PF002_g18224</name>
    <name evidence="18" type="ORF">PF004_g18497</name>
    <name evidence="17" type="ORF">PF005_g19475</name>
    <name evidence="16" type="ORF">PF006_g18436</name>
    <name evidence="14" type="ORF">PF007_g19769</name>
    <name evidence="21" type="ORF">PF008_g18995</name>
    <name evidence="12" type="ORF">PF009_g20359</name>
    <name evidence="15" type="ORF">PF010_g18968</name>
    <name evidence="13" type="ORF">PF011_g18175</name>
</gene>
<accession>A0A6A3X0M9</accession>
<dbReference type="EMBL" id="QXGA01001435">
    <property type="protein sequence ID" value="KAE9119069.1"/>
    <property type="molecule type" value="Genomic_DNA"/>
</dbReference>
<dbReference type="InterPro" id="IPR033196">
    <property type="entry name" value="Rrp43"/>
</dbReference>
<evidence type="ECO:0000256" key="8">
    <source>
        <dbReference type="ARBA" id="ARBA00023242"/>
    </source>
</evidence>
<evidence type="ECO:0000256" key="7">
    <source>
        <dbReference type="ARBA" id="ARBA00022884"/>
    </source>
</evidence>
<evidence type="ECO:0000313" key="22">
    <source>
        <dbReference type="Proteomes" id="UP000429523"/>
    </source>
</evidence>
<dbReference type="GO" id="GO:0000467">
    <property type="term" value="P:exonucleolytic trimming to generate mature 3'-end of 5.8S rRNA from tricistronic rRNA transcript (SSU-rRNA, 5.8S rRNA, LSU-rRNA)"/>
    <property type="evidence" value="ECO:0007669"/>
    <property type="project" value="TreeGrafter"/>
</dbReference>
<dbReference type="GO" id="GO:0034475">
    <property type="term" value="P:U4 snRNA 3'-end processing"/>
    <property type="evidence" value="ECO:0007669"/>
    <property type="project" value="TreeGrafter"/>
</dbReference>
<evidence type="ECO:0000313" key="28">
    <source>
        <dbReference type="Proteomes" id="UP000460718"/>
    </source>
</evidence>
<evidence type="ECO:0000256" key="4">
    <source>
        <dbReference type="ARBA" id="ARBA00022490"/>
    </source>
</evidence>
<dbReference type="Proteomes" id="UP000486351">
    <property type="component" value="Unassembled WGS sequence"/>
</dbReference>
<name>A0A6A3X0M9_9STRA</name>
<dbReference type="Proteomes" id="UP000440732">
    <property type="component" value="Unassembled WGS sequence"/>
</dbReference>
<dbReference type="Gene3D" id="3.30.230.70">
    <property type="entry name" value="GHMP Kinase, N-terminal domain"/>
    <property type="match status" value="1"/>
</dbReference>
<evidence type="ECO:0000256" key="3">
    <source>
        <dbReference type="ARBA" id="ARBA00006678"/>
    </source>
</evidence>
<evidence type="ECO:0000313" key="29">
    <source>
        <dbReference type="Proteomes" id="UP000476176"/>
    </source>
</evidence>
<dbReference type="Proteomes" id="UP000433483">
    <property type="component" value="Unassembled WGS sequence"/>
</dbReference>
<dbReference type="GO" id="GO:0071038">
    <property type="term" value="P:TRAMP-dependent tRNA surveillance pathway"/>
    <property type="evidence" value="ECO:0007669"/>
    <property type="project" value="TreeGrafter"/>
</dbReference>
<dbReference type="Proteomes" id="UP000460718">
    <property type="component" value="Unassembled WGS sequence"/>
</dbReference>